<evidence type="ECO:0000313" key="2">
    <source>
        <dbReference type="EMBL" id="KAK4639787.1"/>
    </source>
</evidence>
<reference evidence="2 3" key="1">
    <citation type="journal article" date="2023" name="bioRxiv">
        <title>High-quality genome assemblies of four members of thePodospora anserinaspecies complex.</title>
        <authorList>
            <person name="Ament-Velasquez S.L."/>
            <person name="Vogan A.A."/>
            <person name="Wallerman O."/>
            <person name="Hartmann F."/>
            <person name="Gautier V."/>
            <person name="Silar P."/>
            <person name="Giraud T."/>
            <person name="Johannesson H."/>
        </authorList>
    </citation>
    <scope>NUCLEOTIDE SEQUENCE [LARGE SCALE GENOMIC DNA]</scope>
    <source>
        <strain evidence="2 3">CBS 112042</strain>
    </source>
</reference>
<gene>
    <name evidence="2" type="ORF">QC761_0111880</name>
</gene>
<comment type="caution">
    <text evidence="2">The sequence shown here is derived from an EMBL/GenBank/DDBJ whole genome shotgun (WGS) entry which is preliminary data.</text>
</comment>
<protein>
    <submittedName>
        <fullName evidence="2">Uncharacterized protein</fullName>
    </submittedName>
</protein>
<organism evidence="2 3">
    <name type="scientific">Podospora bellae-mahoneyi</name>
    <dbReference type="NCBI Taxonomy" id="2093777"/>
    <lineage>
        <taxon>Eukaryota</taxon>
        <taxon>Fungi</taxon>
        <taxon>Dikarya</taxon>
        <taxon>Ascomycota</taxon>
        <taxon>Pezizomycotina</taxon>
        <taxon>Sordariomycetes</taxon>
        <taxon>Sordariomycetidae</taxon>
        <taxon>Sordariales</taxon>
        <taxon>Podosporaceae</taxon>
        <taxon>Podospora</taxon>
    </lineage>
</organism>
<dbReference type="GeneID" id="87892640"/>
<proteinExistence type="predicted"/>
<feature type="compositionally biased region" description="Low complexity" evidence="1">
    <location>
        <begin position="66"/>
        <end position="84"/>
    </location>
</feature>
<dbReference type="Proteomes" id="UP001322138">
    <property type="component" value="Unassembled WGS sequence"/>
</dbReference>
<evidence type="ECO:0000256" key="1">
    <source>
        <dbReference type="SAM" id="MobiDB-lite"/>
    </source>
</evidence>
<name>A0ABR0FAN8_9PEZI</name>
<dbReference type="EMBL" id="JAFFGZ010000009">
    <property type="protein sequence ID" value="KAK4639787.1"/>
    <property type="molecule type" value="Genomic_DNA"/>
</dbReference>
<dbReference type="RefSeq" id="XP_062728763.1">
    <property type="nucleotide sequence ID" value="XM_062873226.1"/>
</dbReference>
<sequence>MNLSSDLINFGIHRLSSSKVPFFEPGRRWERGVKASLVTAYFWWIMTNSGEKDTSQANTYSDARRSTGTRSSPPSRPGFSRSPGRLDLFGDPAMASMLKLPWNLRSFDILTVPDFPVARFKLEDRCRILETRNHVNLAIGGA</sequence>
<feature type="region of interest" description="Disordered" evidence="1">
    <location>
        <begin position="52"/>
        <end position="84"/>
    </location>
</feature>
<keyword evidence="3" id="KW-1185">Reference proteome</keyword>
<evidence type="ECO:0000313" key="3">
    <source>
        <dbReference type="Proteomes" id="UP001322138"/>
    </source>
</evidence>
<accession>A0ABR0FAN8</accession>